<proteinExistence type="predicted"/>
<feature type="region of interest" description="Disordered" evidence="1">
    <location>
        <begin position="250"/>
        <end position="273"/>
    </location>
</feature>
<name>A0AB74UMC1_9VIRU</name>
<dbReference type="InterPro" id="IPR058041">
    <property type="entry name" value="CcFV1_CP"/>
</dbReference>
<dbReference type="EMBL" id="PP359409">
    <property type="protein sequence ID" value="XHV10074.1"/>
    <property type="molecule type" value="Genomic_RNA"/>
</dbReference>
<protein>
    <submittedName>
        <fullName evidence="2">Capsid protein</fullName>
    </submittedName>
</protein>
<feature type="region of interest" description="Disordered" evidence="1">
    <location>
        <begin position="126"/>
        <end position="148"/>
    </location>
</feature>
<accession>A0AB74UMC1</accession>
<evidence type="ECO:0000256" key="1">
    <source>
        <dbReference type="SAM" id="MobiDB-lite"/>
    </source>
</evidence>
<evidence type="ECO:0000313" key="2">
    <source>
        <dbReference type="EMBL" id="XHV10074.1"/>
    </source>
</evidence>
<organism evidence="2">
    <name type="scientific">Pseudopestalotiopsis camelliae-sinensis polymycovirus 1</name>
    <dbReference type="NCBI Taxonomy" id="3367397"/>
    <lineage>
        <taxon>Viruses</taxon>
        <taxon>Riboviria</taxon>
        <taxon>Riboviria incertae sedis</taxon>
        <taxon>Polymycoviridae</taxon>
        <taxon>Polymycovirus</taxon>
    </lineage>
</organism>
<dbReference type="Pfam" id="PF25660">
    <property type="entry name" value="CcFV1_CP"/>
    <property type="match status" value="1"/>
</dbReference>
<reference evidence="2" key="1">
    <citation type="submission" date="2024-02" db="EMBL/GenBank/DDBJ databases">
        <title>Novel Polymycoviruses Are Encapsidated in Filamentous Virions.</title>
        <authorList>
            <person name="Han Z."/>
            <person name="Jiang J."/>
            <person name="Xu W."/>
        </authorList>
    </citation>
    <scope>NUCLEOTIDE SEQUENCE</scope>
    <source>
        <strain evidence="2">PcsPmV1-dsRNA5</strain>
    </source>
</reference>
<feature type="compositionally biased region" description="Low complexity" evidence="1">
    <location>
        <begin position="262"/>
        <end position="273"/>
    </location>
</feature>
<sequence length="273" mass="28579">MAFSNILSPELCAKLSAITADELGAVIKAASLGLSAQRLHECIHAVNSGESPELPEVSGSPKPVTVQAWSFVKDRGQYADTYQLSSAQAGEIADLLLTDVEKGIAEITAIVTSALRRRGSARPVAVSTAGMPATRGAPPPVPGVGNAGRGALKEEIRSNAATYGLYKFDAEDTGRPGSLRYRVRLGGGLYATHPSKTGAIDVARICRVKGRAYPLIADRIYLWIDGKTPAVGSDIPDRVTFTGILPPLADLPADPTTRAKTESPASASETTTN</sequence>